<evidence type="ECO:0000256" key="1">
    <source>
        <dbReference type="SAM" id="MobiDB-lite"/>
    </source>
</evidence>
<dbReference type="EMBL" id="CALNXJ010000007">
    <property type="protein sequence ID" value="CAH3044853.1"/>
    <property type="molecule type" value="Genomic_DNA"/>
</dbReference>
<evidence type="ECO:0000313" key="4">
    <source>
        <dbReference type="EMBL" id="CAH3044853.1"/>
    </source>
</evidence>
<dbReference type="GO" id="GO:0005789">
    <property type="term" value="C:endoplasmic reticulum membrane"/>
    <property type="evidence" value="ECO:0007669"/>
    <property type="project" value="TreeGrafter"/>
</dbReference>
<name>A0AAU9W4I0_9CNID</name>
<evidence type="ECO:0000256" key="2">
    <source>
        <dbReference type="SAM" id="Phobius"/>
    </source>
</evidence>
<protein>
    <recommendedName>
        <fullName evidence="3">Serine aminopeptidase S33 domain-containing protein</fullName>
    </recommendedName>
</protein>
<dbReference type="PANTHER" id="PTHR12277:SF194">
    <property type="entry name" value="FI04476P"/>
    <property type="match status" value="1"/>
</dbReference>
<dbReference type="GO" id="GO:0052651">
    <property type="term" value="P:monoacylglycerol catabolic process"/>
    <property type="evidence" value="ECO:0007669"/>
    <property type="project" value="TreeGrafter"/>
</dbReference>
<keyword evidence="5" id="KW-1185">Reference proteome</keyword>
<dbReference type="InterPro" id="IPR022742">
    <property type="entry name" value="Hydrolase_4"/>
</dbReference>
<evidence type="ECO:0000313" key="5">
    <source>
        <dbReference type="Proteomes" id="UP001159428"/>
    </source>
</evidence>
<dbReference type="AlphaFoldDB" id="A0AAU9W4I0"/>
<feature type="compositionally biased region" description="Basic and acidic residues" evidence="1">
    <location>
        <begin position="21"/>
        <end position="31"/>
    </location>
</feature>
<organism evidence="4 5">
    <name type="scientific">Pocillopora meandrina</name>
    <dbReference type="NCBI Taxonomy" id="46732"/>
    <lineage>
        <taxon>Eukaryota</taxon>
        <taxon>Metazoa</taxon>
        <taxon>Cnidaria</taxon>
        <taxon>Anthozoa</taxon>
        <taxon>Hexacorallia</taxon>
        <taxon>Scleractinia</taxon>
        <taxon>Astrocoeniina</taxon>
        <taxon>Pocilloporidae</taxon>
        <taxon>Pocillopora</taxon>
    </lineage>
</organism>
<feature type="region of interest" description="Disordered" evidence="1">
    <location>
        <begin position="1"/>
        <end position="31"/>
    </location>
</feature>
<gene>
    <name evidence="4" type="ORF">PMEA_00031435</name>
</gene>
<keyword evidence="2" id="KW-1133">Transmembrane helix</keyword>
<dbReference type="SUPFAM" id="SSF53474">
    <property type="entry name" value="alpha/beta-Hydrolases"/>
    <property type="match status" value="1"/>
</dbReference>
<dbReference type="GO" id="GO:0006660">
    <property type="term" value="P:phosphatidylserine catabolic process"/>
    <property type="evidence" value="ECO:0007669"/>
    <property type="project" value="TreeGrafter"/>
</dbReference>
<dbReference type="Pfam" id="PF12146">
    <property type="entry name" value="Hydrolase_4"/>
    <property type="match status" value="1"/>
</dbReference>
<comment type="caution">
    <text evidence="4">The sequence shown here is derived from an EMBL/GenBank/DDBJ whole genome shotgun (WGS) entry which is preliminary data.</text>
</comment>
<accession>A0AAU9W4I0</accession>
<dbReference type="GO" id="GO:0047372">
    <property type="term" value="F:monoacylglycerol lipase activity"/>
    <property type="evidence" value="ECO:0007669"/>
    <property type="project" value="TreeGrafter"/>
</dbReference>
<dbReference type="SUPFAM" id="SSF49899">
    <property type="entry name" value="Concanavalin A-like lectins/glucanases"/>
    <property type="match status" value="1"/>
</dbReference>
<dbReference type="InterPro" id="IPR013320">
    <property type="entry name" value="ConA-like_dom_sf"/>
</dbReference>
<dbReference type="Gene3D" id="3.40.50.1820">
    <property type="entry name" value="alpha/beta hydrolase"/>
    <property type="match status" value="1"/>
</dbReference>
<dbReference type="Gene3D" id="2.60.120.200">
    <property type="match status" value="1"/>
</dbReference>
<feature type="compositionally biased region" description="Polar residues" evidence="1">
    <location>
        <begin position="10"/>
        <end position="19"/>
    </location>
</feature>
<dbReference type="PANTHER" id="PTHR12277">
    <property type="entry name" value="ALPHA/BETA HYDROLASE DOMAIN-CONTAINING PROTEIN"/>
    <property type="match status" value="1"/>
</dbReference>
<dbReference type="GO" id="GO:0004622">
    <property type="term" value="F:phosphatidylcholine lysophospholipase activity"/>
    <property type="evidence" value="ECO:0007669"/>
    <property type="project" value="TreeGrafter"/>
</dbReference>
<proteinExistence type="predicted"/>
<keyword evidence="2" id="KW-0812">Transmembrane</keyword>
<dbReference type="Proteomes" id="UP001159428">
    <property type="component" value="Unassembled WGS sequence"/>
</dbReference>
<reference evidence="4 5" key="1">
    <citation type="submission" date="2022-05" db="EMBL/GenBank/DDBJ databases">
        <authorList>
            <consortium name="Genoscope - CEA"/>
            <person name="William W."/>
        </authorList>
    </citation>
    <scope>NUCLEOTIDE SEQUENCE [LARGE SCALE GENOMIC DNA]</scope>
</reference>
<sequence>MSERVRQRATKSSASQQITENKPKESSEKNKHERGLVSSLLCGIVTLVWVLFKTTVGVILLFYITCVIIMYSSPEARKLMIYLHPLKNPFENLSDPSSFGLPDSTVHFYISGPAGKLGAWNIPSQNADKAQDAKTDKHSHLSDGNPVFLYFHGNAYTRGTGHRLGVYKLLTSIGYHVVTIDYRGFGDSEGKPSENGLIEDGLAAWKWIRSQSPEAPLYIWGHSLGSGVAGGVAKALCEEGSPPLGVILEAPFNNIWDGAVHHPIAIPFRFLPYFNETVLEEVKEAFRTDKRLADVYCPILILHDRSDEIISFALGKKLYESAKVSRPADAGNLSGPIDALAQLQVRCLKTRDFFKRILCFSSCQVFSSIYTILLPKSYYSLFENASHFWELDYPEIVDNITAHPGNITSLVPDEVTNTRSPAGTGVLITGTGEINLNPGFAIECPVDPTLCAAGFSVSFFIKVTGPDSKFVDYSFLFGNIVTQTVEQITGFKGFAVGMRGKYLEIVVVSDNYVCKGTLTWYKRNVWSHVAFSWKDPASADGGLKVFNDASTSNLQGSCDLEHGNRPSSRQTISLGSSTRLLLLSVELDILTIWNESLSSTKLKAPWYIIKDNCRIPIDVIFNIVLLDLPWEPNLADAKSDEHEELIVQFTNQMTNLNNSVGGNILEANVSSFSQLRGGNVTAKMTFSFYRSEWQTLLQLQETFENGTLLNSRIEILSCSATDKCKSQDVSKAALATTDHVDLNRPRLIAGLSVVS</sequence>
<dbReference type="InterPro" id="IPR029058">
    <property type="entry name" value="AB_hydrolase_fold"/>
</dbReference>
<feature type="domain" description="Serine aminopeptidase S33" evidence="3">
    <location>
        <begin position="151"/>
        <end position="258"/>
    </location>
</feature>
<evidence type="ECO:0000259" key="3">
    <source>
        <dbReference type="Pfam" id="PF12146"/>
    </source>
</evidence>
<feature type="transmembrane region" description="Helical" evidence="2">
    <location>
        <begin position="58"/>
        <end position="74"/>
    </location>
</feature>
<keyword evidence="2" id="KW-0472">Membrane</keyword>